<dbReference type="OrthoDB" id="1043111at2759"/>
<dbReference type="InterPro" id="IPR039540">
    <property type="entry name" value="UBL3-like_ubiquitin_dom"/>
</dbReference>
<comment type="caution">
    <text evidence="3">The sequence shown here is derived from an EMBL/GenBank/DDBJ whole genome shotgun (WGS) entry which is preliminary data.</text>
</comment>
<dbReference type="Pfam" id="PF13881">
    <property type="entry name" value="Rad60-SLD_2"/>
    <property type="match status" value="1"/>
</dbReference>
<feature type="compositionally biased region" description="Basic and acidic residues" evidence="1">
    <location>
        <begin position="55"/>
        <end position="64"/>
    </location>
</feature>
<dbReference type="PROSITE" id="PS50053">
    <property type="entry name" value="UBIQUITIN_2"/>
    <property type="match status" value="1"/>
</dbReference>
<protein>
    <submittedName>
        <fullName evidence="3">Ubiquitin-like protein 3</fullName>
    </submittedName>
</protein>
<reference evidence="3" key="1">
    <citation type="submission" date="2018-04" db="EMBL/GenBank/DDBJ databases">
        <title>Whole genome sequencing of Hypsizygus marmoreus.</title>
        <authorList>
            <person name="Choi I.-G."/>
            <person name="Min B."/>
            <person name="Kim J.-G."/>
            <person name="Kim S."/>
            <person name="Oh Y.-L."/>
            <person name="Kong W.-S."/>
            <person name="Park H."/>
            <person name="Jeong J."/>
            <person name="Song E.-S."/>
        </authorList>
    </citation>
    <scope>NUCLEOTIDE SEQUENCE [LARGE SCALE GENOMIC DNA]</scope>
    <source>
        <strain evidence="3">51987-8</strain>
    </source>
</reference>
<sequence length="265" mass="29553">MTIGSAETPSARTSTTRIEMNEGDNTSRAVDQSPVETTSHEPPLSPPNKEPFSVQHEEKPKDTAEPSGTTQGELQVPQTPQVYLTFLIISGRRRTMSFEPETTMGRVKELVWNAWPAEWEDERPLAPSYLRVLYLGKMLQDDDTLSKLKFPTHTQSTPAPTPTIVHLSVRPYAPPGENDLKKKRNRNRTADANTQSPAGNGPEETCGRLTTFTTPVSSFRIARRLFIAGRSIHASTHNAALTVPWLLKTFFWNTTLTEMQLPASL</sequence>
<feature type="region of interest" description="Disordered" evidence="1">
    <location>
        <begin position="1"/>
        <end position="76"/>
    </location>
</feature>
<dbReference type="PANTHER" id="PTHR13169">
    <property type="entry name" value="UBIQUITIN-LIKE PROTEIN 3 HCG-1 PROTEIN"/>
    <property type="match status" value="1"/>
</dbReference>
<dbReference type="InParanoid" id="A0A369J8G9"/>
<evidence type="ECO:0000313" key="3">
    <source>
        <dbReference type="EMBL" id="RDB18399.1"/>
    </source>
</evidence>
<gene>
    <name evidence="3" type="primary">Ubl3</name>
    <name evidence="3" type="ORF">Hypma_000359</name>
</gene>
<dbReference type="InterPro" id="IPR000626">
    <property type="entry name" value="Ubiquitin-like_dom"/>
</dbReference>
<dbReference type="EMBL" id="LUEZ02000102">
    <property type="protein sequence ID" value="RDB18399.1"/>
    <property type="molecule type" value="Genomic_DNA"/>
</dbReference>
<accession>A0A369J8G9</accession>
<dbReference type="STRING" id="39966.A0A369J8G9"/>
<evidence type="ECO:0000313" key="4">
    <source>
        <dbReference type="Proteomes" id="UP000076154"/>
    </source>
</evidence>
<dbReference type="PANTHER" id="PTHR13169:SF0">
    <property type="entry name" value="UBIQUITIN-LIKE PROTEIN 3"/>
    <property type="match status" value="1"/>
</dbReference>
<dbReference type="Gene3D" id="3.10.20.90">
    <property type="entry name" value="Phosphatidylinositol 3-kinase Catalytic Subunit, Chain A, domain 1"/>
    <property type="match status" value="1"/>
</dbReference>
<organism evidence="3 4">
    <name type="scientific">Hypsizygus marmoreus</name>
    <name type="common">White beech mushroom</name>
    <name type="synonym">Agaricus marmoreus</name>
    <dbReference type="NCBI Taxonomy" id="39966"/>
    <lineage>
        <taxon>Eukaryota</taxon>
        <taxon>Fungi</taxon>
        <taxon>Dikarya</taxon>
        <taxon>Basidiomycota</taxon>
        <taxon>Agaricomycotina</taxon>
        <taxon>Agaricomycetes</taxon>
        <taxon>Agaricomycetidae</taxon>
        <taxon>Agaricales</taxon>
        <taxon>Tricholomatineae</taxon>
        <taxon>Lyophyllaceae</taxon>
        <taxon>Hypsizygus</taxon>
    </lineage>
</organism>
<dbReference type="InterPro" id="IPR029071">
    <property type="entry name" value="Ubiquitin-like_domsf"/>
</dbReference>
<dbReference type="InterPro" id="IPR040015">
    <property type="entry name" value="UBL3-like"/>
</dbReference>
<evidence type="ECO:0000259" key="2">
    <source>
        <dbReference type="PROSITE" id="PS50053"/>
    </source>
</evidence>
<name>A0A369J8G9_HYPMA</name>
<dbReference type="SUPFAM" id="SSF54236">
    <property type="entry name" value="Ubiquitin-like"/>
    <property type="match status" value="1"/>
</dbReference>
<dbReference type="AlphaFoldDB" id="A0A369J8G9"/>
<evidence type="ECO:0000256" key="1">
    <source>
        <dbReference type="SAM" id="MobiDB-lite"/>
    </source>
</evidence>
<proteinExistence type="predicted"/>
<dbReference type="Proteomes" id="UP000076154">
    <property type="component" value="Unassembled WGS sequence"/>
</dbReference>
<feature type="domain" description="Ubiquitin-like" evidence="2">
    <location>
        <begin position="82"/>
        <end position="150"/>
    </location>
</feature>
<feature type="compositionally biased region" description="Polar residues" evidence="1">
    <location>
        <begin position="1"/>
        <end position="37"/>
    </location>
</feature>
<feature type="compositionally biased region" description="Polar residues" evidence="1">
    <location>
        <begin position="66"/>
        <end position="76"/>
    </location>
</feature>
<keyword evidence="4" id="KW-1185">Reference proteome</keyword>
<feature type="region of interest" description="Disordered" evidence="1">
    <location>
        <begin position="169"/>
        <end position="209"/>
    </location>
</feature>